<protein>
    <recommendedName>
        <fullName evidence="2">non-specific serine/threonine protein kinase</fullName>
        <ecNumber evidence="2">2.7.11.1</ecNumber>
    </recommendedName>
</protein>
<comment type="subcellular location">
    <subcellularLocation>
        <location evidence="1">Membrane</location>
        <topology evidence="1">Single-pass membrane protein</topology>
    </subcellularLocation>
</comment>
<evidence type="ECO:0000256" key="7">
    <source>
        <dbReference type="ARBA" id="ARBA00022741"/>
    </source>
</evidence>
<dbReference type="Pfam" id="PF07714">
    <property type="entry name" value="PK_Tyr_Ser-Thr"/>
    <property type="match status" value="1"/>
</dbReference>
<dbReference type="PANTHER" id="PTHR47984">
    <property type="entry name" value="OS01G0323000 PROTEIN"/>
    <property type="match status" value="1"/>
</dbReference>
<evidence type="ECO:0000256" key="10">
    <source>
        <dbReference type="ARBA" id="ARBA00022989"/>
    </source>
</evidence>
<evidence type="ECO:0000313" key="16">
    <source>
        <dbReference type="EMBL" id="KVI10187.1"/>
    </source>
</evidence>
<dbReference type="PANTHER" id="PTHR47984:SF39">
    <property type="entry name" value="PROTEIN KINASE DOMAIN-CONTAINING PROTEIN"/>
    <property type="match status" value="1"/>
</dbReference>
<dbReference type="Gene3D" id="1.10.510.10">
    <property type="entry name" value="Transferase(Phosphotransferase) domain 1"/>
    <property type="match status" value="1"/>
</dbReference>
<dbReference type="OMA" id="PRITHQD"/>
<comment type="catalytic activity">
    <reaction evidence="13">
        <text>L-seryl-[protein] + ATP = O-phospho-L-seryl-[protein] + ADP + H(+)</text>
        <dbReference type="Rhea" id="RHEA:17989"/>
        <dbReference type="Rhea" id="RHEA-COMP:9863"/>
        <dbReference type="Rhea" id="RHEA-COMP:11604"/>
        <dbReference type="ChEBI" id="CHEBI:15378"/>
        <dbReference type="ChEBI" id="CHEBI:29999"/>
        <dbReference type="ChEBI" id="CHEBI:30616"/>
        <dbReference type="ChEBI" id="CHEBI:83421"/>
        <dbReference type="ChEBI" id="CHEBI:456216"/>
        <dbReference type="EC" id="2.7.11.1"/>
    </reaction>
</comment>
<dbReference type="SUPFAM" id="SSF56112">
    <property type="entry name" value="Protein kinase-like (PK-like)"/>
    <property type="match status" value="1"/>
</dbReference>
<keyword evidence="4" id="KW-0597">Phosphoprotein</keyword>
<name>A0A124SHP6_CYNCS</name>
<evidence type="ECO:0000256" key="6">
    <source>
        <dbReference type="ARBA" id="ARBA00022692"/>
    </source>
</evidence>
<evidence type="ECO:0000256" key="4">
    <source>
        <dbReference type="ARBA" id="ARBA00022553"/>
    </source>
</evidence>
<evidence type="ECO:0000313" key="17">
    <source>
        <dbReference type="Proteomes" id="UP000243975"/>
    </source>
</evidence>
<dbReference type="PROSITE" id="PS50011">
    <property type="entry name" value="PROTEIN_KINASE_DOM"/>
    <property type="match status" value="1"/>
</dbReference>
<evidence type="ECO:0000256" key="14">
    <source>
        <dbReference type="SAM" id="Phobius"/>
    </source>
</evidence>
<dbReference type="InterPro" id="IPR000719">
    <property type="entry name" value="Prot_kinase_dom"/>
</dbReference>
<keyword evidence="7" id="KW-0547">Nucleotide-binding</keyword>
<dbReference type="InterPro" id="IPR052232">
    <property type="entry name" value="RLK_Ser/Thr-Kinase"/>
</dbReference>
<dbReference type="FunFam" id="1.10.510.10:FF:000035">
    <property type="entry name" value="Putative receptor-like serine/threonine-protein kinase"/>
    <property type="match status" value="1"/>
</dbReference>
<dbReference type="Gramene" id="KVI10187">
    <property type="protein sequence ID" value="KVI10187"/>
    <property type="gene ID" value="Ccrd_011439"/>
</dbReference>
<keyword evidence="9" id="KW-0067">ATP-binding</keyword>
<evidence type="ECO:0000256" key="12">
    <source>
        <dbReference type="ARBA" id="ARBA00047899"/>
    </source>
</evidence>
<evidence type="ECO:0000256" key="13">
    <source>
        <dbReference type="ARBA" id="ARBA00048679"/>
    </source>
</evidence>
<evidence type="ECO:0000256" key="9">
    <source>
        <dbReference type="ARBA" id="ARBA00022840"/>
    </source>
</evidence>
<dbReference type="EMBL" id="LEKV01001027">
    <property type="protein sequence ID" value="KVI10187.1"/>
    <property type="molecule type" value="Genomic_DNA"/>
</dbReference>
<dbReference type="AlphaFoldDB" id="A0A124SHP6"/>
<dbReference type="InterPro" id="IPR011009">
    <property type="entry name" value="Kinase-like_dom_sf"/>
</dbReference>
<reference evidence="16 17" key="1">
    <citation type="journal article" date="2016" name="Sci. Rep.">
        <title>The genome sequence of the outbreeding globe artichoke constructed de novo incorporating a phase-aware low-pass sequencing strategy of F1 progeny.</title>
        <authorList>
            <person name="Scaglione D."/>
            <person name="Reyes-Chin-Wo S."/>
            <person name="Acquadro A."/>
            <person name="Froenicke L."/>
            <person name="Portis E."/>
            <person name="Beitel C."/>
            <person name="Tirone M."/>
            <person name="Mauro R."/>
            <person name="Lo Monaco A."/>
            <person name="Mauromicale G."/>
            <person name="Faccioli P."/>
            <person name="Cattivelli L."/>
            <person name="Rieseberg L."/>
            <person name="Michelmore R."/>
            <person name="Lanteri S."/>
        </authorList>
    </citation>
    <scope>NUCLEOTIDE SEQUENCE [LARGE SCALE GENOMIC DNA]</scope>
    <source>
        <strain evidence="16">2C</strain>
    </source>
</reference>
<comment type="caution">
    <text evidence="16">The sequence shown here is derived from an EMBL/GenBank/DDBJ whole genome shotgun (WGS) entry which is preliminary data.</text>
</comment>
<evidence type="ECO:0000256" key="11">
    <source>
        <dbReference type="ARBA" id="ARBA00023136"/>
    </source>
</evidence>
<evidence type="ECO:0000256" key="5">
    <source>
        <dbReference type="ARBA" id="ARBA00022679"/>
    </source>
</evidence>
<dbReference type="InterPro" id="IPR001245">
    <property type="entry name" value="Ser-Thr/Tyr_kinase_cat_dom"/>
</dbReference>
<evidence type="ECO:0000259" key="15">
    <source>
        <dbReference type="PROSITE" id="PS50011"/>
    </source>
</evidence>
<dbReference type="Proteomes" id="UP000243975">
    <property type="component" value="Unassembled WGS sequence"/>
</dbReference>
<keyword evidence="10 14" id="KW-1133">Transmembrane helix</keyword>
<organism evidence="16 17">
    <name type="scientific">Cynara cardunculus var. scolymus</name>
    <name type="common">Globe artichoke</name>
    <name type="synonym">Cynara scolymus</name>
    <dbReference type="NCBI Taxonomy" id="59895"/>
    <lineage>
        <taxon>Eukaryota</taxon>
        <taxon>Viridiplantae</taxon>
        <taxon>Streptophyta</taxon>
        <taxon>Embryophyta</taxon>
        <taxon>Tracheophyta</taxon>
        <taxon>Spermatophyta</taxon>
        <taxon>Magnoliopsida</taxon>
        <taxon>eudicotyledons</taxon>
        <taxon>Gunneridae</taxon>
        <taxon>Pentapetalae</taxon>
        <taxon>asterids</taxon>
        <taxon>campanulids</taxon>
        <taxon>Asterales</taxon>
        <taxon>Asteraceae</taxon>
        <taxon>Carduoideae</taxon>
        <taxon>Cardueae</taxon>
        <taxon>Carduinae</taxon>
        <taxon>Cynara</taxon>
    </lineage>
</organism>
<evidence type="ECO:0000256" key="1">
    <source>
        <dbReference type="ARBA" id="ARBA00004167"/>
    </source>
</evidence>
<proteinExistence type="predicted"/>
<dbReference type="GO" id="GO:0016020">
    <property type="term" value="C:membrane"/>
    <property type="evidence" value="ECO:0007669"/>
    <property type="project" value="UniProtKB-SubCell"/>
</dbReference>
<dbReference type="STRING" id="59895.A0A124SHP6"/>
<feature type="transmembrane region" description="Helical" evidence="14">
    <location>
        <begin position="23"/>
        <end position="46"/>
    </location>
</feature>
<keyword evidence="8 16" id="KW-0418">Kinase</keyword>
<comment type="catalytic activity">
    <reaction evidence="12">
        <text>L-threonyl-[protein] + ATP = O-phospho-L-threonyl-[protein] + ADP + H(+)</text>
        <dbReference type="Rhea" id="RHEA:46608"/>
        <dbReference type="Rhea" id="RHEA-COMP:11060"/>
        <dbReference type="Rhea" id="RHEA-COMP:11605"/>
        <dbReference type="ChEBI" id="CHEBI:15378"/>
        <dbReference type="ChEBI" id="CHEBI:30013"/>
        <dbReference type="ChEBI" id="CHEBI:30616"/>
        <dbReference type="ChEBI" id="CHEBI:61977"/>
        <dbReference type="ChEBI" id="CHEBI:456216"/>
        <dbReference type="EC" id="2.7.11.1"/>
    </reaction>
</comment>
<evidence type="ECO:0000256" key="8">
    <source>
        <dbReference type="ARBA" id="ARBA00022777"/>
    </source>
</evidence>
<keyword evidence="3" id="KW-0723">Serine/threonine-protein kinase</keyword>
<sequence length="404" mass="46382">MSIHVSSFTHHLSDPTRFFGLRIWMTVVICVVLLIVTLFFVSLCSSSCRRRRRRRKNSDKNYCLGSRRMMDRRLLPQKEPEHHAVYSDQSHCSRSKFHLVDMPPAVIGGAGRCKQYSANEIQLATDGFSHGNMIGSVEHRVVYRGDERVAVHVLINTSRTIKEFMEDVEAIWGIRHNNLVKLIGSSIDRSKSTLIYEYVDNGNLHQWLHQCAARTSPLTWDIRMGIILGITKGLAYLHEDSEPKVVHQRLKSSSILLDHQWNPKISDIGITKLLGLEQNLFVSRNVIGMSGYLDPEYVSTHNFSEKSDVYSYGVLVMEIISGRTPEYLVDWLKLMVSNQRFDDIVDDRLQEPPSIKELKRIILIALRCVDPVIENRPTMGEVIHMLEPRDLLLDDVLFSDSTRL</sequence>
<dbReference type="GO" id="GO:0004674">
    <property type="term" value="F:protein serine/threonine kinase activity"/>
    <property type="evidence" value="ECO:0007669"/>
    <property type="project" value="UniProtKB-KW"/>
</dbReference>
<keyword evidence="17" id="KW-1185">Reference proteome</keyword>
<keyword evidence="11 14" id="KW-0472">Membrane</keyword>
<keyword evidence="6 14" id="KW-0812">Transmembrane</keyword>
<evidence type="ECO:0000256" key="2">
    <source>
        <dbReference type="ARBA" id="ARBA00012513"/>
    </source>
</evidence>
<dbReference type="EC" id="2.7.11.1" evidence="2"/>
<dbReference type="GO" id="GO:0005524">
    <property type="term" value="F:ATP binding"/>
    <property type="evidence" value="ECO:0007669"/>
    <property type="project" value="UniProtKB-KW"/>
</dbReference>
<gene>
    <name evidence="16" type="ORF">Ccrd_011439</name>
</gene>
<dbReference type="Gene3D" id="3.30.200.20">
    <property type="entry name" value="Phosphorylase Kinase, domain 1"/>
    <property type="match status" value="1"/>
</dbReference>
<evidence type="ECO:0000256" key="3">
    <source>
        <dbReference type="ARBA" id="ARBA00022527"/>
    </source>
</evidence>
<accession>A0A124SHP6</accession>
<feature type="domain" description="Protein kinase" evidence="15">
    <location>
        <begin position="128"/>
        <end position="392"/>
    </location>
</feature>
<keyword evidence="5" id="KW-0808">Transferase</keyword>